<proteinExistence type="predicted"/>
<dbReference type="AlphaFoldDB" id="A0A936F154"/>
<evidence type="ECO:0000256" key="2">
    <source>
        <dbReference type="ARBA" id="ARBA00005194"/>
    </source>
</evidence>
<dbReference type="InterPro" id="IPR001882">
    <property type="entry name" value="Biotin_BS"/>
</dbReference>
<evidence type="ECO:0000256" key="9">
    <source>
        <dbReference type="SAM" id="MobiDB-lite"/>
    </source>
</evidence>
<keyword evidence="3 8" id="KW-0444">Lipid biosynthesis</keyword>
<evidence type="ECO:0000259" key="10">
    <source>
        <dbReference type="PROSITE" id="PS50968"/>
    </source>
</evidence>
<dbReference type="PROSITE" id="PS50968">
    <property type="entry name" value="BIOTINYL_LIPOYL"/>
    <property type="match status" value="1"/>
</dbReference>
<evidence type="ECO:0000313" key="12">
    <source>
        <dbReference type="Proteomes" id="UP000709959"/>
    </source>
</evidence>
<keyword evidence="7 8" id="KW-0092">Biotin</keyword>
<dbReference type="InterPro" id="IPR000089">
    <property type="entry name" value="Biotin_lipoyl"/>
</dbReference>
<dbReference type="NCBIfam" id="TIGR00531">
    <property type="entry name" value="BCCP"/>
    <property type="match status" value="1"/>
</dbReference>
<feature type="domain" description="Lipoyl-binding" evidence="10">
    <location>
        <begin position="128"/>
        <end position="204"/>
    </location>
</feature>
<dbReference type="InterPro" id="IPR011053">
    <property type="entry name" value="Single_hybrid_motif"/>
</dbReference>
<comment type="pathway">
    <text evidence="2 8">Lipid metabolism; fatty acid biosynthesis.</text>
</comment>
<evidence type="ECO:0000256" key="1">
    <source>
        <dbReference type="ARBA" id="ARBA00003761"/>
    </source>
</evidence>
<organism evidence="11 12">
    <name type="scientific">Candidatus Geothrix odensensis</name>
    <dbReference type="NCBI Taxonomy" id="2954440"/>
    <lineage>
        <taxon>Bacteria</taxon>
        <taxon>Pseudomonadati</taxon>
        <taxon>Acidobacteriota</taxon>
        <taxon>Holophagae</taxon>
        <taxon>Holophagales</taxon>
        <taxon>Holophagaceae</taxon>
        <taxon>Geothrix</taxon>
    </lineage>
</organism>
<evidence type="ECO:0000313" key="11">
    <source>
        <dbReference type="EMBL" id="MBK8572244.1"/>
    </source>
</evidence>
<dbReference type="PRINTS" id="PR01071">
    <property type="entry name" value="ACOABIOTINCC"/>
</dbReference>
<dbReference type="PROSITE" id="PS00188">
    <property type="entry name" value="BIOTIN"/>
    <property type="match status" value="1"/>
</dbReference>
<evidence type="ECO:0000256" key="6">
    <source>
        <dbReference type="ARBA" id="ARBA00023160"/>
    </source>
</evidence>
<comment type="caution">
    <text evidence="11">The sequence shown here is derived from an EMBL/GenBank/DDBJ whole genome shotgun (WGS) entry which is preliminary data.</text>
</comment>
<evidence type="ECO:0000256" key="3">
    <source>
        <dbReference type="ARBA" id="ARBA00022516"/>
    </source>
</evidence>
<dbReference type="InterPro" id="IPR053217">
    <property type="entry name" value="ACC_Biotin_Carrier"/>
</dbReference>
<gene>
    <name evidence="11" type="primary">accB</name>
    <name evidence="11" type="ORF">IPN91_06255</name>
</gene>
<feature type="region of interest" description="Disordered" evidence="9">
    <location>
        <begin position="1"/>
        <end position="40"/>
    </location>
</feature>
<sequence>MSTSRKPSAAVKKSAASRPAAKSKATPAASKFAAPAAKTPAKASVQTIGLEEIKSLIALVGREPFQEFEFEAGDMRFRIRKDGPAPVIQAPVAAPIVMAAPVPQVHHPIPSAPGTAQAAAAPADEPGIHYVTSPIVGTFYRASNPTATPFASPGDFVKPGQTLCIIEAMKLMNEIESDVAGEVVKVLVENGTPVEYGERLFAVRIG</sequence>
<dbReference type="PANTHER" id="PTHR47597:SF1">
    <property type="entry name" value="IS A MEMBER OF THE PF|00364 BIOTIN-REQUIRING ENZYMES FAMILY-RELATED"/>
    <property type="match status" value="1"/>
</dbReference>
<accession>A0A936F154</accession>
<dbReference type="GO" id="GO:0003989">
    <property type="term" value="F:acetyl-CoA carboxylase activity"/>
    <property type="evidence" value="ECO:0007669"/>
    <property type="project" value="InterPro"/>
</dbReference>
<name>A0A936F154_9BACT</name>
<evidence type="ECO:0000256" key="5">
    <source>
        <dbReference type="ARBA" id="ARBA00023098"/>
    </source>
</evidence>
<comment type="function">
    <text evidence="1 8">This protein is a component of the acetyl coenzyme A carboxylase complex; first, biotin carboxylase catalyzes the carboxylation of the carrier protein and then the transcarboxylase transfers the carboxyl group to form malonyl-CoA.</text>
</comment>
<evidence type="ECO:0000256" key="7">
    <source>
        <dbReference type="ARBA" id="ARBA00023267"/>
    </source>
</evidence>
<dbReference type="GO" id="GO:0006633">
    <property type="term" value="P:fatty acid biosynthetic process"/>
    <property type="evidence" value="ECO:0007669"/>
    <property type="project" value="UniProtKB-KW"/>
</dbReference>
<dbReference type="CDD" id="cd06850">
    <property type="entry name" value="biotinyl_domain"/>
    <property type="match status" value="1"/>
</dbReference>
<reference evidence="11 12" key="1">
    <citation type="submission" date="2020-10" db="EMBL/GenBank/DDBJ databases">
        <title>Connecting structure to function with the recovery of over 1000 high-quality activated sludge metagenome-assembled genomes encoding full-length rRNA genes using long-read sequencing.</title>
        <authorList>
            <person name="Singleton C.M."/>
            <person name="Petriglieri F."/>
            <person name="Kristensen J.M."/>
            <person name="Kirkegaard R.H."/>
            <person name="Michaelsen T.Y."/>
            <person name="Andersen M.H."/>
            <person name="Karst S.M."/>
            <person name="Dueholm M.S."/>
            <person name="Nielsen P.H."/>
            <person name="Albertsen M."/>
        </authorList>
    </citation>
    <scope>NUCLEOTIDE SEQUENCE [LARGE SCALE GENOMIC DNA]</scope>
    <source>
        <strain evidence="11">OdNE_18-Q3-R46-58_MAXAC.008</strain>
    </source>
</reference>
<dbReference type="GO" id="GO:0009317">
    <property type="term" value="C:acetyl-CoA carboxylase complex"/>
    <property type="evidence" value="ECO:0007669"/>
    <property type="project" value="InterPro"/>
</dbReference>
<dbReference type="InterPro" id="IPR001249">
    <property type="entry name" value="AcCoA_biotinCC"/>
</dbReference>
<dbReference type="Pfam" id="PF00364">
    <property type="entry name" value="Biotin_lipoyl"/>
    <property type="match status" value="1"/>
</dbReference>
<evidence type="ECO:0000256" key="4">
    <source>
        <dbReference type="ARBA" id="ARBA00022832"/>
    </source>
</evidence>
<dbReference type="PANTHER" id="PTHR47597">
    <property type="entry name" value="IS A MEMBER OF THE PF|00364 BIOTIN-REQUIRING ENZYMES FAMILY-RELATED"/>
    <property type="match status" value="1"/>
</dbReference>
<dbReference type="Proteomes" id="UP000709959">
    <property type="component" value="Unassembled WGS sequence"/>
</dbReference>
<dbReference type="Gene3D" id="2.40.50.100">
    <property type="match status" value="1"/>
</dbReference>
<dbReference type="SUPFAM" id="SSF51230">
    <property type="entry name" value="Single hybrid motif"/>
    <property type="match status" value="1"/>
</dbReference>
<keyword evidence="4 8" id="KW-0276">Fatty acid metabolism</keyword>
<protein>
    <recommendedName>
        <fullName evidence="8">Biotin carboxyl carrier protein of acetyl-CoA carboxylase</fullName>
    </recommendedName>
</protein>
<keyword evidence="5 8" id="KW-0443">Lipid metabolism</keyword>
<keyword evidence="6 8" id="KW-0275">Fatty acid biosynthesis</keyword>
<evidence type="ECO:0000256" key="8">
    <source>
        <dbReference type="RuleBase" id="RU364072"/>
    </source>
</evidence>
<dbReference type="EMBL" id="JADKCH010000004">
    <property type="protein sequence ID" value="MBK8572244.1"/>
    <property type="molecule type" value="Genomic_DNA"/>
</dbReference>